<dbReference type="Pfam" id="PF06320">
    <property type="entry name" value="GCN5L1"/>
    <property type="match status" value="1"/>
</dbReference>
<dbReference type="EMBL" id="HG994592">
    <property type="protein sequence ID" value="CAF2824152.1"/>
    <property type="molecule type" value="Genomic_DNA"/>
</dbReference>
<proteinExistence type="inferred from homology"/>
<accession>A0A7R8CHW5</accession>
<dbReference type="OrthoDB" id="20018at2759"/>
<dbReference type="GO" id="GO:0031083">
    <property type="term" value="C:BLOC-1 complex"/>
    <property type="evidence" value="ECO:0007669"/>
    <property type="project" value="InterPro"/>
</dbReference>
<evidence type="ECO:0000256" key="2">
    <source>
        <dbReference type="ARBA" id="ARBA00019577"/>
    </source>
</evidence>
<evidence type="ECO:0000313" key="3">
    <source>
        <dbReference type="EMBL" id="CAF2824152.1"/>
    </source>
</evidence>
<dbReference type="Proteomes" id="UP000675881">
    <property type="component" value="Chromosome 13"/>
</dbReference>
<dbReference type="GO" id="GO:0016197">
    <property type="term" value="P:endosomal transport"/>
    <property type="evidence" value="ECO:0007669"/>
    <property type="project" value="TreeGrafter"/>
</dbReference>
<evidence type="ECO:0000256" key="1">
    <source>
        <dbReference type="ARBA" id="ARBA00007133"/>
    </source>
</evidence>
<keyword evidence="4" id="KW-1185">Reference proteome</keyword>
<dbReference type="PANTHER" id="PTHR13073">
    <property type="entry name" value="BLOC-1 COMPLEX SUBUNIT 1"/>
    <property type="match status" value="1"/>
</dbReference>
<gene>
    <name evidence="3" type="ORF">LSAA_3981</name>
</gene>
<organism evidence="3 4">
    <name type="scientific">Lepeophtheirus salmonis</name>
    <name type="common">Salmon louse</name>
    <name type="synonym">Caligus salmonis</name>
    <dbReference type="NCBI Taxonomy" id="72036"/>
    <lineage>
        <taxon>Eukaryota</taxon>
        <taxon>Metazoa</taxon>
        <taxon>Ecdysozoa</taxon>
        <taxon>Arthropoda</taxon>
        <taxon>Crustacea</taxon>
        <taxon>Multicrustacea</taxon>
        <taxon>Hexanauplia</taxon>
        <taxon>Copepoda</taxon>
        <taxon>Siphonostomatoida</taxon>
        <taxon>Caligidae</taxon>
        <taxon>Lepeophtheirus</taxon>
    </lineage>
</organism>
<dbReference type="PANTHER" id="PTHR13073:SF0">
    <property type="entry name" value="BIOGENESIS OF LYSOSOME-RELATED ORGANELLES COMPLEX 1 SUBUNIT 1"/>
    <property type="match status" value="1"/>
</dbReference>
<dbReference type="InterPro" id="IPR009395">
    <property type="entry name" value="BLOC1S1"/>
</dbReference>
<name>A0A7R8CHW5_LEPSM</name>
<dbReference type="AlphaFoldDB" id="A0A7R8CHW5"/>
<sequence length="136" mass="15726">MKCKRRWAREFLLTPNNFLRESIRQTRAKRKETEEILRKEASEAGGALTESLTDHLNVGVAQAYINQKRIDSQAKELHAHAEEFAKRSKEWINIIQGFQSSLKDLGDVLSWAQTIQSDMNILSSSLEYVYKVNRES</sequence>
<comment type="similarity">
    <text evidence="1">Belongs to the BLOC1S1 family.</text>
</comment>
<protein>
    <recommendedName>
        <fullName evidence="2">Biogenesis of lysosome-related organelles complex 1 subunit 1</fullName>
    </recommendedName>
</protein>
<reference evidence="3" key="1">
    <citation type="submission" date="2021-02" db="EMBL/GenBank/DDBJ databases">
        <authorList>
            <person name="Bekaert M."/>
        </authorList>
    </citation>
    <scope>NUCLEOTIDE SEQUENCE</scope>
    <source>
        <strain evidence="3">IoA-00</strain>
    </source>
</reference>
<evidence type="ECO:0000313" key="4">
    <source>
        <dbReference type="Proteomes" id="UP000675881"/>
    </source>
</evidence>